<name>A0A4P8EKF5_9RHOB</name>
<comment type="function">
    <text evidence="5">Involved in urease metallocenter assembly. Binds nickel. Probably functions as a nickel donor during metallocenter assembly.</text>
</comment>
<dbReference type="GO" id="GO:0016151">
    <property type="term" value="F:nickel cation binding"/>
    <property type="evidence" value="ECO:0007669"/>
    <property type="project" value="UniProtKB-UniRule"/>
</dbReference>
<accession>A0A4P8EKF5</accession>
<evidence type="ECO:0000256" key="1">
    <source>
        <dbReference type="ARBA" id="ARBA00004496"/>
    </source>
</evidence>
<dbReference type="PIRSF" id="PIRSF036402">
    <property type="entry name" value="Ureas_acces_UreE"/>
    <property type="match status" value="1"/>
</dbReference>
<dbReference type="InterPro" id="IPR007864">
    <property type="entry name" value="UreE_C_dom"/>
</dbReference>
<dbReference type="HAMAP" id="MF_00822">
    <property type="entry name" value="UreE"/>
    <property type="match status" value="1"/>
</dbReference>
<keyword evidence="8" id="KW-1185">Reference proteome</keyword>
<dbReference type="Pfam" id="PF02814">
    <property type="entry name" value="UreE_N"/>
    <property type="match status" value="1"/>
</dbReference>
<dbReference type="SUPFAM" id="SSF69737">
    <property type="entry name" value="Urease metallochaperone UreE, C-terminal domain"/>
    <property type="match status" value="1"/>
</dbReference>
<dbReference type="GO" id="GO:0005737">
    <property type="term" value="C:cytoplasm"/>
    <property type="evidence" value="ECO:0007669"/>
    <property type="project" value="UniProtKB-SubCell"/>
</dbReference>
<dbReference type="OrthoDB" id="9802215at2"/>
<feature type="domain" description="UreE urease accessory N-terminal" evidence="6">
    <location>
        <begin position="10"/>
        <end position="69"/>
    </location>
</feature>
<dbReference type="InterPro" id="IPR036118">
    <property type="entry name" value="UreE_N_sf"/>
</dbReference>
<dbReference type="Gene3D" id="3.30.70.790">
    <property type="entry name" value="UreE, C-terminal domain"/>
    <property type="match status" value="1"/>
</dbReference>
<dbReference type="InterPro" id="IPR004029">
    <property type="entry name" value="UreE_N"/>
</dbReference>
<dbReference type="Gene3D" id="2.60.260.20">
    <property type="entry name" value="Urease metallochaperone UreE, N-terminal domain"/>
    <property type="match status" value="1"/>
</dbReference>
<dbReference type="GO" id="GO:0065003">
    <property type="term" value="P:protein-containing complex assembly"/>
    <property type="evidence" value="ECO:0007669"/>
    <property type="project" value="InterPro"/>
</dbReference>
<reference evidence="7 8" key="1">
    <citation type="submission" date="2019-05" db="EMBL/GenBank/DDBJ databases">
        <title>Pseudorhodobacter turbinis sp. nov., isolated from the gut of the Korean turban shell.</title>
        <authorList>
            <person name="Jeong Y.-S."/>
            <person name="Kang W.-R."/>
            <person name="Bae J.-W."/>
        </authorList>
    </citation>
    <scope>NUCLEOTIDE SEQUENCE [LARGE SCALE GENOMIC DNA]</scope>
    <source>
        <strain evidence="7 8">S12M18</strain>
        <plasmid evidence="7 8">unnamed1</plasmid>
    </source>
</reference>
<evidence type="ECO:0000256" key="3">
    <source>
        <dbReference type="ARBA" id="ARBA00022596"/>
    </source>
</evidence>
<dbReference type="SMART" id="SM00988">
    <property type="entry name" value="UreE_N"/>
    <property type="match status" value="1"/>
</dbReference>
<organism evidence="7 8">
    <name type="scientific">Pseudorhodobacter turbinis</name>
    <dbReference type="NCBI Taxonomy" id="2500533"/>
    <lineage>
        <taxon>Bacteria</taxon>
        <taxon>Pseudomonadati</taxon>
        <taxon>Pseudomonadota</taxon>
        <taxon>Alphaproteobacteria</taxon>
        <taxon>Rhodobacterales</taxon>
        <taxon>Paracoccaceae</taxon>
        <taxon>Pseudorhodobacter</taxon>
    </lineage>
</organism>
<keyword evidence="3 5" id="KW-0533">Nickel</keyword>
<evidence type="ECO:0000256" key="2">
    <source>
        <dbReference type="ARBA" id="ARBA00022490"/>
    </source>
</evidence>
<evidence type="ECO:0000259" key="6">
    <source>
        <dbReference type="SMART" id="SM00988"/>
    </source>
</evidence>
<dbReference type="GO" id="GO:0051082">
    <property type="term" value="F:unfolded protein binding"/>
    <property type="evidence" value="ECO:0007669"/>
    <property type="project" value="UniProtKB-UniRule"/>
</dbReference>
<evidence type="ECO:0000313" key="8">
    <source>
        <dbReference type="Proteomes" id="UP000298631"/>
    </source>
</evidence>
<comment type="subcellular location">
    <subcellularLocation>
        <location evidence="1 5">Cytoplasm</location>
    </subcellularLocation>
</comment>
<gene>
    <name evidence="5" type="primary">ureE</name>
    <name evidence="7" type="ORF">EOK75_18605</name>
</gene>
<dbReference type="RefSeq" id="WP_137195508.1">
    <property type="nucleotide sequence ID" value="NZ_CP039965.1"/>
</dbReference>
<evidence type="ECO:0000256" key="5">
    <source>
        <dbReference type="HAMAP-Rule" id="MF_00822"/>
    </source>
</evidence>
<keyword evidence="2 5" id="KW-0963">Cytoplasm</keyword>
<dbReference type="Proteomes" id="UP000298631">
    <property type="component" value="Plasmid unnamed1"/>
</dbReference>
<dbReference type="KEGG" id="pseb:EOK75_18605"/>
<dbReference type="Pfam" id="PF05194">
    <property type="entry name" value="UreE_C"/>
    <property type="match status" value="1"/>
</dbReference>
<dbReference type="GO" id="GO:0006457">
    <property type="term" value="P:protein folding"/>
    <property type="evidence" value="ECO:0007669"/>
    <property type="project" value="InterPro"/>
</dbReference>
<keyword evidence="7" id="KW-0614">Plasmid</keyword>
<proteinExistence type="inferred from homology"/>
<dbReference type="AlphaFoldDB" id="A0A4P8EKF5"/>
<evidence type="ECO:0000256" key="4">
    <source>
        <dbReference type="ARBA" id="ARBA00023186"/>
    </source>
</evidence>
<dbReference type="CDD" id="cd00571">
    <property type="entry name" value="UreE"/>
    <property type="match status" value="1"/>
</dbReference>
<comment type="similarity">
    <text evidence="5">Belongs to the UreE family.</text>
</comment>
<dbReference type="GO" id="GO:0019627">
    <property type="term" value="P:urea metabolic process"/>
    <property type="evidence" value="ECO:0007669"/>
    <property type="project" value="InterPro"/>
</dbReference>
<dbReference type="InterPro" id="IPR012406">
    <property type="entry name" value="UreE"/>
</dbReference>
<keyword evidence="4 5" id="KW-0143">Chaperone</keyword>
<sequence length="150" mass="16274">MTLLALCQTVLPLGHGQTPSDTVTLDYESRLMRRKRIEADGGTAFMLDLAEVTNLLPGQALQLDDGRVIAIAAAEEPVIVIRGDNLLRLAWHIGNRHTPCQVAGDHLVIRRDPVLEAMLTQLGASLTPKMLSFHPEGGAYGHGRTMGHAH</sequence>
<protein>
    <recommendedName>
        <fullName evidence="5">Urease accessory protein UreE</fullName>
    </recommendedName>
</protein>
<dbReference type="EMBL" id="CP039965">
    <property type="protein sequence ID" value="QCO57700.1"/>
    <property type="molecule type" value="Genomic_DNA"/>
</dbReference>
<evidence type="ECO:0000313" key="7">
    <source>
        <dbReference type="EMBL" id="QCO57700.1"/>
    </source>
</evidence>
<dbReference type="SUPFAM" id="SSF69287">
    <property type="entry name" value="Urease metallochaperone UreE, N-terminal domain"/>
    <property type="match status" value="1"/>
</dbReference>
<geneLocation type="plasmid" evidence="7 8">
    <name>unnamed1</name>
</geneLocation>